<dbReference type="OrthoDB" id="9811471at2"/>
<dbReference type="InterPro" id="IPR020556">
    <property type="entry name" value="Amidase_CS"/>
</dbReference>
<dbReference type="SUPFAM" id="SSF75304">
    <property type="entry name" value="Amidase signature (AS) enzymes"/>
    <property type="match status" value="1"/>
</dbReference>
<evidence type="ECO:0000256" key="3">
    <source>
        <dbReference type="SAM" id="MobiDB-lite"/>
    </source>
</evidence>
<feature type="domain" description="Amidase" evidence="4">
    <location>
        <begin position="33"/>
        <end position="451"/>
    </location>
</feature>
<dbReference type="PANTHER" id="PTHR11895:SF176">
    <property type="entry name" value="AMIDASE AMID-RELATED"/>
    <property type="match status" value="1"/>
</dbReference>
<dbReference type="InterPro" id="IPR036928">
    <property type="entry name" value="AS_sf"/>
</dbReference>
<dbReference type="GO" id="GO:0016740">
    <property type="term" value="F:transferase activity"/>
    <property type="evidence" value="ECO:0007669"/>
    <property type="project" value="UniProtKB-KW"/>
</dbReference>
<comment type="function">
    <text evidence="1">Hydrolyzes indole-3-acetamide (IAM) into indole-3-acetic acid (IAA).</text>
</comment>
<dbReference type="AlphaFoldDB" id="A0A1T4PG81"/>
<feature type="region of interest" description="Disordered" evidence="3">
    <location>
        <begin position="148"/>
        <end position="168"/>
    </location>
</feature>
<evidence type="ECO:0000256" key="1">
    <source>
        <dbReference type="ARBA" id="ARBA00003871"/>
    </source>
</evidence>
<evidence type="ECO:0000256" key="2">
    <source>
        <dbReference type="ARBA" id="ARBA00021874"/>
    </source>
</evidence>
<dbReference type="PROSITE" id="PS00571">
    <property type="entry name" value="AMIDASES"/>
    <property type="match status" value="1"/>
</dbReference>
<evidence type="ECO:0000313" key="5">
    <source>
        <dbReference type="EMBL" id="SJZ90583.1"/>
    </source>
</evidence>
<proteinExistence type="predicted"/>
<dbReference type="PANTHER" id="PTHR11895">
    <property type="entry name" value="TRANSAMIDASE"/>
    <property type="match status" value="1"/>
</dbReference>
<dbReference type="EMBL" id="FUWJ01000002">
    <property type="protein sequence ID" value="SJZ90583.1"/>
    <property type="molecule type" value="Genomic_DNA"/>
</dbReference>
<reference evidence="6" key="1">
    <citation type="submission" date="2017-02" db="EMBL/GenBank/DDBJ databases">
        <authorList>
            <person name="Varghese N."/>
            <person name="Submissions S."/>
        </authorList>
    </citation>
    <scope>NUCLEOTIDE SEQUENCE [LARGE SCALE GENOMIC DNA]</scope>
    <source>
        <strain evidence="6">ATCC 27094</strain>
    </source>
</reference>
<dbReference type="InterPro" id="IPR023631">
    <property type="entry name" value="Amidase_dom"/>
</dbReference>
<accession>A0A1T4PG81</accession>
<keyword evidence="6" id="KW-1185">Reference proteome</keyword>
<sequence length="471" mass="49860">MNAGLGLVEGPLHFLSATAAATAIAKRELSPVELMKAYLARIEKLDPALNVFIRLDAEAALEAARIAEAEAMAGRLRGPLHGVPVGIKDIIDVAGLPTTCHSKVLEGNMATADAVCVAKLRQAGAISVGKLSTHEFAIGGPSFDLPWPPARNPWNPDHHPGGSSSGSGSGLAAGLFPLALGTDTGGSVRNPASCCGIVGLKPTYGLVSRRGVFPLSFTLDHIGPMTRTVEDNALMLAAIAGHDPLDPGSAAAGSGRYAAALDRGVVGLRIGFVRHFHEVDMPADPEVTAALENVMRTLQMLGADIRDIRLPSLNEFAAVNRVILQSEAWSIHAPWLRERPGDYGKLARQRLLAGAFLSAGDYVLASRRRTEMIASVNAALAEVDVLLCASSMDPACRIDRPADIERTYPRQARTPFNVTGHPALAMMSGLSSGGLPLSVQFVARYFDEAMLFRVARTWEQSSGVDKKHPAL</sequence>
<gene>
    <name evidence="5" type="ORF">SAMN02745126_02808</name>
</gene>
<dbReference type="STRING" id="225324.SAMN02745126_02808"/>
<name>A0A1T4PG81_9HYPH</name>
<evidence type="ECO:0000259" key="4">
    <source>
        <dbReference type="Pfam" id="PF01425"/>
    </source>
</evidence>
<dbReference type="Gene3D" id="3.90.1300.10">
    <property type="entry name" value="Amidase signature (AS) domain"/>
    <property type="match status" value="1"/>
</dbReference>
<protein>
    <recommendedName>
        <fullName evidence="2">Indoleacetamide hydrolase</fullName>
    </recommendedName>
</protein>
<dbReference type="Proteomes" id="UP000190092">
    <property type="component" value="Unassembled WGS sequence"/>
</dbReference>
<evidence type="ECO:0000313" key="6">
    <source>
        <dbReference type="Proteomes" id="UP000190092"/>
    </source>
</evidence>
<dbReference type="InterPro" id="IPR000120">
    <property type="entry name" value="Amidase"/>
</dbReference>
<keyword evidence="5" id="KW-0808">Transferase</keyword>
<dbReference type="Pfam" id="PF01425">
    <property type="entry name" value="Amidase"/>
    <property type="match status" value="1"/>
</dbReference>
<dbReference type="RefSeq" id="WP_085934453.1">
    <property type="nucleotide sequence ID" value="NZ_FUWJ01000002.1"/>
</dbReference>
<organism evidence="5 6">
    <name type="scientific">Enhydrobacter aerosaccus</name>
    <dbReference type="NCBI Taxonomy" id="225324"/>
    <lineage>
        <taxon>Bacteria</taxon>
        <taxon>Pseudomonadati</taxon>
        <taxon>Pseudomonadota</taxon>
        <taxon>Alphaproteobacteria</taxon>
        <taxon>Hyphomicrobiales</taxon>
        <taxon>Enhydrobacter</taxon>
    </lineage>
</organism>